<feature type="transmembrane region" description="Helical" evidence="4">
    <location>
        <begin position="276"/>
        <end position="293"/>
    </location>
</feature>
<dbReference type="InterPro" id="IPR050482">
    <property type="entry name" value="Sensor_HK_TwoCompSys"/>
</dbReference>
<dbReference type="PANTHER" id="PTHR24421">
    <property type="entry name" value="NITRATE/NITRITE SENSOR PROTEIN NARX-RELATED"/>
    <property type="match status" value="1"/>
</dbReference>
<evidence type="ECO:0000313" key="7">
    <source>
        <dbReference type="EMBL" id="MBB4724250.1"/>
    </source>
</evidence>
<keyword evidence="5" id="KW-0732">Signal</keyword>
<feature type="transmembrane region" description="Helical" evidence="4">
    <location>
        <begin position="360"/>
        <end position="382"/>
    </location>
</feature>
<evidence type="ECO:0000313" key="8">
    <source>
        <dbReference type="Proteomes" id="UP000576603"/>
    </source>
</evidence>
<keyword evidence="4" id="KW-0472">Membrane</keyword>
<keyword evidence="2 7" id="KW-0418">Kinase</keyword>
<dbReference type="CDD" id="cd16917">
    <property type="entry name" value="HATPase_UhpB-NarQ-NarX-like"/>
    <property type="match status" value="1"/>
</dbReference>
<dbReference type="InterPro" id="IPR003594">
    <property type="entry name" value="HATPase_dom"/>
</dbReference>
<dbReference type="Gene3D" id="3.30.565.10">
    <property type="entry name" value="Histidine kinase-like ATPase, C-terminal domain"/>
    <property type="match status" value="1"/>
</dbReference>
<dbReference type="GO" id="GO:0000160">
    <property type="term" value="P:phosphorelay signal transduction system"/>
    <property type="evidence" value="ECO:0007669"/>
    <property type="project" value="UniProtKB-KW"/>
</dbReference>
<dbReference type="InterPro" id="IPR008979">
    <property type="entry name" value="Galactose-bd-like_sf"/>
</dbReference>
<sequence length="597" mass="64785">MKRAAALAVLMLAATLALAWFDPMRPPSHIAGARVLTQAQFVQSASAAPPPQGWQDITLPDSWRSRRPTASGLAWYRIVFTLDAVPATSQALYLPRLALAGRLWLNGALLSPYAPLAAPDQQAVQGRDVPVYVVLPATTFRAGRNTLTILLRGDAQVRSGLSAPQLGPVAAIASVWQRQQVLQVVLPYLQIILLGTTICLAYAYAQRRRQQLVLVLGLAVGLIAVALDLLPAFLPSPGERHALRIVVFASLLWLLSRGGLSLVNVRSAAVARLLDALWIVTLLVHGILIGLGWMGDRGWILLIPLSAALVVASTALLQQAWRVRSLWQLLLALSVIVWVGTVVQSFVLPWDWLPWDSFRYSSAGSLPCSVMLLLFLGEQFVLDREHAALRQRDAIAVERARILQDMHDGMGAQLITAKRLALRPEVERAELVQVIDDSLQDLRLIIDSLDVAQGDVLPLLGNLRFRLQPGLAAMGIALRWEVQPVPAFEALSPAGALAILRIVQESINNALRHADPSEISLAVMPAGDGVLIRVADNGCGFDQGLQRRDGRGLSGMRLRAQKMGAALSIESAPGQGTQVCLQVPLRSVEMPQPDTDR</sequence>
<dbReference type="PANTHER" id="PTHR24421:SF55">
    <property type="entry name" value="SENSOR HISTIDINE KINASE YDFH"/>
    <property type="match status" value="1"/>
</dbReference>
<evidence type="ECO:0000259" key="6">
    <source>
        <dbReference type="PROSITE" id="PS50109"/>
    </source>
</evidence>
<dbReference type="AlphaFoldDB" id="A0AAW3U6X1"/>
<evidence type="ECO:0000256" key="3">
    <source>
        <dbReference type="ARBA" id="ARBA00023012"/>
    </source>
</evidence>
<feature type="domain" description="Histidine kinase" evidence="6">
    <location>
        <begin position="401"/>
        <end position="587"/>
    </location>
</feature>
<dbReference type="InterPro" id="IPR036890">
    <property type="entry name" value="HATPase_C_sf"/>
</dbReference>
<keyword evidence="3" id="KW-0902">Two-component regulatory system</keyword>
<keyword evidence="1" id="KW-0808">Transferase</keyword>
<dbReference type="SUPFAM" id="SSF49785">
    <property type="entry name" value="Galactose-binding domain-like"/>
    <property type="match status" value="1"/>
</dbReference>
<feature type="signal peptide" evidence="5">
    <location>
        <begin position="1"/>
        <end position="19"/>
    </location>
</feature>
<feature type="transmembrane region" description="Helical" evidence="4">
    <location>
        <begin position="299"/>
        <end position="317"/>
    </location>
</feature>
<organism evidence="7 8">
    <name type="scientific">Xanthomonas euvesicatoria</name>
    <dbReference type="NCBI Taxonomy" id="456327"/>
    <lineage>
        <taxon>Bacteria</taxon>
        <taxon>Pseudomonadati</taxon>
        <taxon>Pseudomonadota</taxon>
        <taxon>Gammaproteobacteria</taxon>
        <taxon>Lysobacterales</taxon>
        <taxon>Lysobacteraceae</taxon>
        <taxon>Xanthomonas</taxon>
    </lineage>
</organism>
<accession>A0AAW3U6X1</accession>
<evidence type="ECO:0000256" key="4">
    <source>
        <dbReference type="SAM" id="Phobius"/>
    </source>
</evidence>
<feature type="transmembrane region" description="Helical" evidence="4">
    <location>
        <begin position="329"/>
        <end position="348"/>
    </location>
</feature>
<dbReference type="PROSITE" id="PS50109">
    <property type="entry name" value="HIS_KIN"/>
    <property type="match status" value="1"/>
</dbReference>
<proteinExistence type="predicted"/>
<evidence type="ECO:0000256" key="2">
    <source>
        <dbReference type="ARBA" id="ARBA00022777"/>
    </source>
</evidence>
<dbReference type="RefSeq" id="WP_184421365.1">
    <property type="nucleotide sequence ID" value="NZ_JACHNK010000005.1"/>
</dbReference>
<comment type="caution">
    <text evidence="7">The sequence shown here is derived from an EMBL/GenBank/DDBJ whole genome shotgun (WGS) entry which is preliminary data.</text>
</comment>
<feature type="chain" id="PRO_5043475749" evidence="5">
    <location>
        <begin position="20"/>
        <end position="597"/>
    </location>
</feature>
<keyword evidence="4" id="KW-0812">Transmembrane</keyword>
<dbReference type="Pfam" id="PF02518">
    <property type="entry name" value="HATPase_c"/>
    <property type="match status" value="1"/>
</dbReference>
<keyword evidence="4" id="KW-1133">Transmembrane helix</keyword>
<dbReference type="InterPro" id="IPR005467">
    <property type="entry name" value="His_kinase_dom"/>
</dbReference>
<evidence type="ECO:0000256" key="1">
    <source>
        <dbReference type="ARBA" id="ARBA00022679"/>
    </source>
</evidence>
<dbReference type="SUPFAM" id="SSF55874">
    <property type="entry name" value="ATPase domain of HSP90 chaperone/DNA topoisomerase II/histidine kinase"/>
    <property type="match status" value="1"/>
</dbReference>
<gene>
    <name evidence="7" type="ORF">FHY32_002613</name>
</gene>
<dbReference type="EMBL" id="JACHNL010000005">
    <property type="protein sequence ID" value="MBB4724250.1"/>
    <property type="molecule type" value="Genomic_DNA"/>
</dbReference>
<dbReference type="SMART" id="SM00387">
    <property type="entry name" value="HATPase_c"/>
    <property type="match status" value="1"/>
</dbReference>
<protein>
    <submittedName>
        <fullName evidence="7">Signal transduction histidine kinase</fullName>
    </submittedName>
</protein>
<feature type="transmembrane region" description="Helical" evidence="4">
    <location>
        <begin position="245"/>
        <end position="264"/>
    </location>
</feature>
<feature type="transmembrane region" description="Helical" evidence="4">
    <location>
        <begin position="212"/>
        <end position="233"/>
    </location>
</feature>
<dbReference type="Proteomes" id="UP000576603">
    <property type="component" value="Unassembled WGS sequence"/>
</dbReference>
<name>A0AAW3U6X1_XANEU</name>
<dbReference type="GO" id="GO:0016301">
    <property type="term" value="F:kinase activity"/>
    <property type="evidence" value="ECO:0007669"/>
    <property type="project" value="UniProtKB-KW"/>
</dbReference>
<reference evidence="7 8" key="1">
    <citation type="submission" date="2020-08" db="EMBL/GenBank/DDBJ databases">
        <title>Studying the diversity of plant-associated saprophytic bacteria and their role in host health and plant-pathogen interactions.</title>
        <authorList>
            <person name="Potnis N."/>
        </authorList>
    </citation>
    <scope>NUCLEOTIDE SEQUENCE [LARGE SCALE GENOMIC DNA]</scope>
    <source>
        <strain evidence="7 8">CFBP 7922</strain>
    </source>
</reference>
<evidence type="ECO:0000256" key="5">
    <source>
        <dbReference type="SAM" id="SignalP"/>
    </source>
</evidence>
<dbReference type="Gene3D" id="2.60.120.260">
    <property type="entry name" value="Galactose-binding domain-like"/>
    <property type="match status" value="1"/>
</dbReference>
<feature type="transmembrane region" description="Helical" evidence="4">
    <location>
        <begin position="185"/>
        <end position="205"/>
    </location>
</feature>